<dbReference type="InterPro" id="IPR001810">
    <property type="entry name" value="F-box_dom"/>
</dbReference>
<dbReference type="PROSITE" id="PS50181">
    <property type="entry name" value="FBOX"/>
    <property type="match status" value="1"/>
</dbReference>
<evidence type="ECO:0000313" key="3">
    <source>
        <dbReference type="Proteomes" id="UP000467841"/>
    </source>
</evidence>
<dbReference type="AlphaFoldDB" id="A0A6D2LJN0"/>
<dbReference type="CDD" id="cd22152">
    <property type="entry name" value="F-box_AtAFR-like"/>
    <property type="match status" value="1"/>
</dbReference>
<name>A0A6D2LJN0_9BRAS</name>
<dbReference type="InterPro" id="IPR015915">
    <property type="entry name" value="Kelch-typ_b-propeller"/>
</dbReference>
<gene>
    <name evidence="2" type="ORF">MERR_LOCUS47420</name>
</gene>
<dbReference type="InterPro" id="IPR006652">
    <property type="entry name" value="Kelch_1"/>
</dbReference>
<protein>
    <recommendedName>
        <fullName evidence="1">F-box domain-containing protein</fullName>
    </recommendedName>
</protein>
<dbReference type="Gene3D" id="2.120.10.80">
    <property type="entry name" value="Kelch-type beta propeller"/>
    <property type="match status" value="1"/>
</dbReference>
<reference evidence="2" key="1">
    <citation type="submission" date="2020-01" db="EMBL/GenBank/DDBJ databases">
        <authorList>
            <person name="Mishra B."/>
        </authorList>
    </citation>
    <scope>NUCLEOTIDE SEQUENCE [LARGE SCALE GENOMIC DNA]</scope>
</reference>
<evidence type="ECO:0000259" key="1">
    <source>
        <dbReference type="PROSITE" id="PS50181"/>
    </source>
</evidence>
<comment type="caution">
    <text evidence="2">The sequence shown here is derived from an EMBL/GenBank/DDBJ whole genome shotgun (WGS) entry which is preliminary data.</text>
</comment>
<dbReference type="PANTHER" id="PTHR24414">
    <property type="entry name" value="F-BOX/KELCH-REPEAT PROTEIN SKIP4"/>
    <property type="match status" value="1"/>
</dbReference>
<dbReference type="Pfam" id="PF00646">
    <property type="entry name" value="F-box"/>
    <property type="match status" value="1"/>
</dbReference>
<dbReference type="SUPFAM" id="SSF81383">
    <property type="entry name" value="F-box domain"/>
    <property type="match status" value="1"/>
</dbReference>
<dbReference type="OrthoDB" id="1110797at2759"/>
<dbReference type="Pfam" id="PF25210">
    <property type="entry name" value="Kelch_FKB95"/>
    <property type="match status" value="2"/>
</dbReference>
<feature type="domain" description="F-box" evidence="1">
    <location>
        <begin position="10"/>
        <end position="56"/>
    </location>
</feature>
<keyword evidence="3" id="KW-1185">Reference proteome</keyword>
<evidence type="ECO:0000313" key="2">
    <source>
        <dbReference type="EMBL" id="CAA7060184.1"/>
    </source>
</evidence>
<dbReference type="InterPro" id="IPR057499">
    <property type="entry name" value="Kelch_FKB95"/>
</dbReference>
<proteinExistence type="predicted"/>
<dbReference type="InterPro" id="IPR050354">
    <property type="entry name" value="F-box/kelch-repeat_ARATH"/>
</dbReference>
<dbReference type="InterPro" id="IPR036047">
    <property type="entry name" value="F-box-like_dom_sf"/>
</dbReference>
<dbReference type="SUPFAM" id="SSF117281">
    <property type="entry name" value="Kelch motif"/>
    <property type="match status" value="1"/>
</dbReference>
<dbReference type="SMART" id="SM00612">
    <property type="entry name" value="Kelch"/>
    <property type="match status" value="1"/>
</dbReference>
<sequence>MSPGESSEPRSLIMSLPEDVIVDIIARVPRFDYPTLSLVSKHFRSLVASSELYARRSLLECAEHCLYVFIYCRWYILCRKPDGNHRLVLISSLPALHGTESFVVVGSRIYVIGGGIPSSAFSIDCISHTVQNLPSMPTRMTHTVAGVIDGKNACVVDDVLYYHDSVENRLRTYDPKQRCWGVVNGMEDLLGEMTSLLWSETVSYGGKLALFFPSKNVIWTIWCAEISLERRRGGEIWGKVEWCGQVLDPGRFYVGESLAVMV</sequence>
<accession>A0A6D2LJN0</accession>
<dbReference type="SMART" id="SM00256">
    <property type="entry name" value="FBOX"/>
    <property type="match status" value="1"/>
</dbReference>
<dbReference type="PANTHER" id="PTHR24414:SF184">
    <property type="entry name" value="GALACTOSE OXIDASE_KELCH REPEAT SUPERFAMILY PROTEIN"/>
    <property type="match status" value="1"/>
</dbReference>
<organism evidence="2 3">
    <name type="scientific">Microthlaspi erraticum</name>
    <dbReference type="NCBI Taxonomy" id="1685480"/>
    <lineage>
        <taxon>Eukaryota</taxon>
        <taxon>Viridiplantae</taxon>
        <taxon>Streptophyta</taxon>
        <taxon>Embryophyta</taxon>
        <taxon>Tracheophyta</taxon>
        <taxon>Spermatophyta</taxon>
        <taxon>Magnoliopsida</taxon>
        <taxon>eudicotyledons</taxon>
        <taxon>Gunneridae</taxon>
        <taxon>Pentapetalae</taxon>
        <taxon>rosids</taxon>
        <taxon>malvids</taxon>
        <taxon>Brassicales</taxon>
        <taxon>Brassicaceae</taxon>
        <taxon>Coluteocarpeae</taxon>
        <taxon>Microthlaspi</taxon>
    </lineage>
</organism>
<dbReference type="EMBL" id="CACVBM020001821">
    <property type="protein sequence ID" value="CAA7060184.1"/>
    <property type="molecule type" value="Genomic_DNA"/>
</dbReference>
<dbReference type="Proteomes" id="UP000467841">
    <property type="component" value="Unassembled WGS sequence"/>
</dbReference>